<dbReference type="InterPro" id="IPR006197">
    <property type="entry name" value="Peptidase_S24_LexA"/>
</dbReference>
<proteinExistence type="inferred from homology"/>
<dbReference type="EMBL" id="LBWS01000001">
    <property type="protein sequence ID" value="KKR15452.1"/>
    <property type="molecule type" value="Genomic_DNA"/>
</dbReference>
<evidence type="ECO:0000256" key="5">
    <source>
        <dbReference type="ARBA" id="ARBA00022801"/>
    </source>
</evidence>
<dbReference type="GO" id="GO:0045892">
    <property type="term" value="P:negative regulation of DNA-templated transcription"/>
    <property type="evidence" value="ECO:0007669"/>
    <property type="project" value="UniProtKB-UniRule"/>
</dbReference>
<keyword evidence="5 12" id="KW-0378">Hydrolase</keyword>
<dbReference type="GO" id="GO:0009432">
    <property type="term" value="P:SOS response"/>
    <property type="evidence" value="ECO:0007669"/>
    <property type="project" value="UniProtKB-UniRule"/>
</dbReference>
<dbReference type="EC" id="3.4.21.88" evidence="12"/>
<evidence type="ECO:0000256" key="8">
    <source>
        <dbReference type="ARBA" id="ARBA00023125"/>
    </source>
</evidence>
<dbReference type="InterPro" id="IPR036286">
    <property type="entry name" value="LexA/Signal_pep-like_sf"/>
</dbReference>
<dbReference type="InterPro" id="IPR050077">
    <property type="entry name" value="LexA_repressor"/>
</dbReference>
<feature type="domain" description="Peptidase S24/S26A/S26B/S26C" evidence="14">
    <location>
        <begin position="76"/>
        <end position="189"/>
    </location>
</feature>
<dbReference type="PRINTS" id="PR00726">
    <property type="entry name" value="LEXASERPTASE"/>
</dbReference>
<dbReference type="GO" id="GO:0006260">
    <property type="term" value="P:DNA replication"/>
    <property type="evidence" value="ECO:0007669"/>
    <property type="project" value="UniProtKB-UniRule"/>
</dbReference>
<accession>A0A0G0RPC3</accession>
<dbReference type="InterPro" id="IPR036388">
    <property type="entry name" value="WH-like_DNA-bd_sf"/>
</dbReference>
<dbReference type="HAMAP" id="MF_00015">
    <property type="entry name" value="LexA"/>
    <property type="match status" value="1"/>
</dbReference>
<dbReference type="InterPro" id="IPR015927">
    <property type="entry name" value="Peptidase_S24_S26A/B/C"/>
</dbReference>
<keyword evidence="4 12" id="KW-0227">DNA damage</keyword>
<feature type="DNA-binding region" description="H-T-H motif" evidence="12">
    <location>
        <begin position="26"/>
        <end position="46"/>
    </location>
</feature>
<keyword evidence="6 12" id="KW-0068">Autocatalytic cleavage</keyword>
<keyword evidence="10 12" id="KW-0234">DNA repair</keyword>
<dbReference type="GO" id="GO:0006508">
    <property type="term" value="P:proteolysis"/>
    <property type="evidence" value="ECO:0007669"/>
    <property type="project" value="InterPro"/>
</dbReference>
<comment type="function">
    <text evidence="12">Represses a number of genes involved in the response to DNA damage (SOS response), including recA and lexA. In the presence of single-stranded DNA, RecA interacts with LexA causing an autocatalytic cleavage which disrupts the DNA-binding part of LexA, leading to derepression of the SOS regulon and eventually DNA repair.</text>
</comment>
<dbReference type="Gene3D" id="1.10.10.10">
    <property type="entry name" value="Winged helix-like DNA-binding domain superfamily/Winged helix DNA-binding domain"/>
    <property type="match status" value="1"/>
</dbReference>
<dbReference type="PANTHER" id="PTHR33516:SF2">
    <property type="entry name" value="LEXA REPRESSOR-RELATED"/>
    <property type="match status" value="1"/>
</dbReference>
<dbReference type="AlphaFoldDB" id="A0A0G0RPC3"/>
<keyword evidence="7 12" id="KW-0805">Transcription regulation</keyword>
<dbReference type="GO" id="GO:0006281">
    <property type="term" value="P:DNA repair"/>
    <property type="evidence" value="ECO:0007669"/>
    <property type="project" value="UniProtKB-UniRule"/>
</dbReference>
<evidence type="ECO:0000256" key="1">
    <source>
        <dbReference type="ARBA" id="ARBA00007484"/>
    </source>
</evidence>
<dbReference type="NCBIfam" id="TIGR00498">
    <property type="entry name" value="lexA"/>
    <property type="match status" value="1"/>
</dbReference>
<evidence type="ECO:0000259" key="14">
    <source>
        <dbReference type="Pfam" id="PF00717"/>
    </source>
</evidence>
<dbReference type="InterPro" id="IPR006199">
    <property type="entry name" value="LexA_DNA-bd_dom"/>
</dbReference>
<evidence type="ECO:0000259" key="15">
    <source>
        <dbReference type="Pfam" id="PF01726"/>
    </source>
</evidence>
<keyword evidence="3 12" id="KW-0235">DNA replication</keyword>
<evidence type="ECO:0000256" key="10">
    <source>
        <dbReference type="ARBA" id="ARBA00023204"/>
    </source>
</evidence>
<name>A0A0G0RPC3_9BACT</name>
<dbReference type="Proteomes" id="UP000034048">
    <property type="component" value="Unassembled WGS sequence"/>
</dbReference>
<reference evidence="16 17" key="1">
    <citation type="journal article" date="2015" name="Nature">
        <title>rRNA introns, odd ribosomes, and small enigmatic genomes across a large radiation of phyla.</title>
        <authorList>
            <person name="Brown C.T."/>
            <person name="Hug L.A."/>
            <person name="Thomas B.C."/>
            <person name="Sharon I."/>
            <person name="Castelle C.J."/>
            <person name="Singh A."/>
            <person name="Wilkins M.J."/>
            <person name="Williams K.H."/>
            <person name="Banfield J.F."/>
        </authorList>
    </citation>
    <scope>NUCLEOTIDE SEQUENCE [LARGE SCALE GENOMIC DNA]</scope>
</reference>
<comment type="subunit">
    <text evidence="12">Homodimer.</text>
</comment>
<feature type="active site" description="For autocatalytic cleavage activity" evidence="12">
    <location>
        <position position="119"/>
    </location>
</feature>
<keyword evidence="2 12" id="KW-0678">Repressor</keyword>
<dbReference type="GO" id="GO:0003677">
    <property type="term" value="F:DNA binding"/>
    <property type="evidence" value="ECO:0007669"/>
    <property type="project" value="UniProtKB-UniRule"/>
</dbReference>
<evidence type="ECO:0000256" key="2">
    <source>
        <dbReference type="ARBA" id="ARBA00022491"/>
    </source>
</evidence>
<dbReference type="Pfam" id="PF01726">
    <property type="entry name" value="LexA_DNA_bind"/>
    <property type="match status" value="1"/>
</dbReference>
<dbReference type="Gene3D" id="2.10.109.10">
    <property type="entry name" value="Umud Fragment, subunit A"/>
    <property type="match status" value="1"/>
</dbReference>
<protein>
    <recommendedName>
        <fullName evidence="12">LexA repressor</fullName>
        <ecNumber evidence="12">3.4.21.88</ecNumber>
    </recommendedName>
</protein>
<evidence type="ECO:0000256" key="4">
    <source>
        <dbReference type="ARBA" id="ARBA00022763"/>
    </source>
</evidence>
<evidence type="ECO:0000256" key="7">
    <source>
        <dbReference type="ARBA" id="ARBA00023015"/>
    </source>
</evidence>
<feature type="active site" description="For autocatalytic cleavage activity" evidence="12">
    <location>
        <position position="157"/>
    </location>
</feature>
<comment type="catalytic activity">
    <reaction evidence="12">
        <text>Hydrolysis of Ala-|-Gly bond in repressor LexA.</text>
        <dbReference type="EC" id="3.4.21.88"/>
    </reaction>
</comment>
<evidence type="ECO:0000256" key="9">
    <source>
        <dbReference type="ARBA" id="ARBA00023163"/>
    </source>
</evidence>
<keyword evidence="11 12" id="KW-0742">SOS response</keyword>
<dbReference type="InterPro" id="IPR036390">
    <property type="entry name" value="WH_DNA-bd_sf"/>
</dbReference>
<feature type="site" description="Cleavage; by autolysis" evidence="12">
    <location>
        <begin position="83"/>
        <end position="84"/>
    </location>
</feature>
<evidence type="ECO:0000313" key="17">
    <source>
        <dbReference type="Proteomes" id="UP000034048"/>
    </source>
</evidence>
<evidence type="ECO:0000256" key="12">
    <source>
        <dbReference type="HAMAP-Rule" id="MF_00015"/>
    </source>
</evidence>
<evidence type="ECO:0000313" key="16">
    <source>
        <dbReference type="EMBL" id="KKR15452.1"/>
    </source>
</evidence>
<dbReference type="InterPro" id="IPR006200">
    <property type="entry name" value="LexA"/>
</dbReference>
<keyword evidence="9 12" id="KW-0804">Transcription</keyword>
<dbReference type="GO" id="GO:0004252">
    <property type="term" value="F:serine-type endopeptidase activity"/>
    <property type="evidence" value="ECO:0007669"/>
    <property type="project" value="UniProtKB-UniRule"/>
</dbReference>
<sequence>MFTKKQKLVLDFIKEYQKKKDYSPSLEEIQQHFKLASVSTAHFHIKQLQRKGLLTKEEKHGRTISAMKEEKTLEIPLVGSIAAGQPIEAIEMSGETITIPRSDIKLPFQHYALRVKGDSMIEEGIFNDDIVVIRSQKTADNGQTVVAIIDDNQATLKKIFKEKDKIRLQPANKNLLPFFRKRVEVRGVVEKIIRTL</sequence>
<gene>
    <name evidence="12" type="primary">lexA</name>
    <name evidence="16" type="ORF">UT42_C0001G0009</name>
</gene>
<keyword evidence="8 12" id="KW-0238">DNA-binding</keyword>
<evidence type="ECO:0000256" key="6">
    <source>
        <dbReference type="ARBA" id="ARBA00022813"/>
    </source>
</evidence>
<evidence type="ECO:0000256" key="13">
    <source>
        <dbReference type="RuleBase" id="RU003991"/>
    </source>
</evidence>
<evidence type="ECO:0000256" key="11">
    <source>
        <dbReference type="ARBA" id="ARBA00023236"/>
    </source>
</evidence>
<comment type="similarity">
    <text evidence="1 12 13">Belongs to the peptidase S24 family.</text>
</comment>
<organism evidence="16 17">
    <name type="scientific">Candidatus Falkowbacteria bacterium GW2011_GWA2_39_24</name>
    <dbReference type="NCBI Taxonomy" id="1618634"/>
    <lineage>
        <taxon>Bacteria</taxon>
        <taxon>Candidatus Falkowiibacteriota</taxon>
    </lineage>
</organism>
<dbReference type="Pfam" id="PF00717">
    <property type="entry name" value="Peptidase_S24"/>
    <property type="match status" value="1"/>
</dbReference>
<dbReference type="PATRIC" id="fig|1618634.3.peg.10"/>
<comment type="caution">
    <text evidence="16">The sequence shown here is derived from an EMBL/GenBank/DDBJ whole genome shotgun (WGS) entry which is preliminary data.</text>
</comment>
<feature type="domain" description="LexA repressor DNA-binding" evidence="15">
    <location>
        <begin position="3"/>
        <end position="63"/>
    </location>
</feature>
<evidence type="ECO:0000256" key="3">
    <source>
        <dbReference type="ARBA" id="ARBA00022705"/>
    </source>
</evidence>
<dbReference type="InterPro" id="IPR039418">
    <property type="entry name" value="LexA-like"/>
</dbReference>
<dbReference type="PANTHER" id="PTHR33516">
    <property type="entry name" value="LEXA REPRESSOR"/>
    <property type="match status" value="1"/>
</dbReference>
<dbReference type="SUPFAM" id="SSF51306">
    <property type="entry name" value="LexA/Signal peptidase"/>
    <property type="match status" value="1"/>
</dbReference>
<dbReference type="CDD" id="cd06529">
    <property type="entry name" value="S24_LexA-like"/>
    <property type="match status" value="1"/>
</dbReference>
<dbReference type="SUPFAM" id="SSF46785">
    <property type="entry name" value="Winged helix' DNA-binding domain"/>
    <property type="match status" value="1"/>
</dbReference>